<dbReference type="EMBL" id="FNPC01000002">
    <property type="protein sequence ID" value="SDX92854.1"/>
    <property type="molecule type" value="Genomic_DNA"/>
</dbReference>
<reference evidence="4" key="1">
    <citation type="submission" date="2016-10" db="EMBL/GenBank/DDBJ databases">
        <authorList>
            <person name="Varghese N."/>
            <person name="Submissions S."/>
        </authorList>
    </citation>
    <scope>NUCLEOTIDE SEQUENCE [LARGE SCALE GENOMIC DNA]</scope>
    <source>
        <strain evidence="4">DC30,IBRC 10041,KCTC 4046</strain>
    </source>
</reference>
<sequence>MSASDDESSTMSTQETAEQPIDTESVSGLGEILPEPLQPLWRPVERVQRFRRTHGETYITVLEAIVAVMLAAGYVWWAYLYVTG</sequence>
<gene>
    <name evidence="3" type="ORF">SAMN05216564_102155</name>
</gene>
<evidence type="ECO:0000313" key="3">
    <source>
        <dbReference type="EMBL" id="SDX92854.1"/>
    </source>
</evidence>
<evidence type="ECO:0000313" key="4">
    <source>
        <dbReference type="Proteomes" id="UP000199079"/>
    </source>
</evidence>
<evidence type="ECO:0000256" key="1">
    <source>
        <dbReference type="SAM" id="MobiDB-lite"/>
    </source>
</evidence>
<keyword evidence="2" id="KW-0472">Membrane</keyword>
<proteinExistence type="predicted"/>
<dbReference type="Proteomes" id="UP000199079">
    <property type="component" value="Unassembled WGS sequence"/>
</dbReference>
<organism evidence="3 4">
    <name type="scientific">Halopenitus persicus</name>
    <dbReference type="NCBI Taxonomy" id="1048396"/>
    <lineage>
        <taxon>Archaea</taxon>
        <taxon>Methanobacteriati</taxon>
        <taxon>Methanobacteriota</taxon>
        <taxon>Stenosarchaea group</taxon>
        <taxon>Halobacteria</taxon>
        <taxon>Halobacteriales</taxon>
        <taxon>Haloferacaceae</taxon>
        <taxon>Halopenitus</taxon>
    </lineage>
</organism>
<dbReference type="AlphaFoldDB" id="A0A1H3FRR7"/>
<keyword evidence="2" id="KW-1133">Transmembrane helix</keyword>
<accession>A0A1H3FRR7</accession>
<dbReference type="RefSeq" id="WP_021075114.1">
    <property type="nucleotide sequence ID" value="NZ_FNPC01000002.1"/>
</dbReference>
<keyword evidence="4" id="KW-1185">Reference proteome</keyword>
<protein>
    <submittedName>
        <fullName evidence="3">Uncharacterized protein</fullName>
    </submittedName>
</protein>
<feature type="transmembrane region" description="Helical" evidence="2">
    <location>
        <begin position="58"/>
        <end position="79"/>
    </location>
</feature>
<feature type="compositionally biased region" description="Polar residues" evidence="1">
    <location>
        <begin position="9"/>
        <end position="26"/>
    </location>
</feature>
<evidence type="ECO:0000256" key="2">
    <source>
        <dbReference type="SAM" id="Phobius"/>
    </source>
</evidence>
<name>A0A1H3FRR7_9EURY</name>
<keyword evidence="2" id="KW-0812">Transmembrane</keyword>
<feature type="region of interest" description="Disordered" evidence="1">
    <location>
        <begin position="1"/>
        <end position="28"/>
    </location>
</feature>